<accession>A0ABV8J8L2</accession>
<organism evidence="3 4">
    <name type="scientific">Actinoplanes subglobosus</name>
    <dbReference type="NCBI Taxonomy" id="1547892"/>
    <lineage>
        <taxon>Bacteria</taxon>
        <taxon>Bacillati</taxon>
        <taxon>Actinomycetota</taxon>
        <taxon>Actinomycetes</taxon>
        <taxon>Micromonosporales</taxon>
        <taxon>Micromonosporaceae</taxon>
        <taxon>Actinoplanes</taxon>
    </lineage>
</organism>
<feature type="region of interest" description="Disordered" evidence="1">
    <location>
        <begin position="1"/>
        <end position="20"/>
    </location>
</feature>
<dbReference type="GO" id="GO:0016746">
    <property type="term" value="F:acyltransferase activity"/>
    <property type="evidence" value="ECO:0007669"/>
    <property type="project" value="UniProtKB-KW"/>
</dbReference>
<dbReference type="EC" id="2.3.-.-" evidence="3"/>
<dbReference type="Gene3D" id="3.40.630.30">
    <property type="match status" value="1"/>
</dbReference>
<evidence type="ECO:0000259" key="2">
    <source>
        <dbReference type="PROSITE" id="PS51186"/>
    </source>
</evidence>
<evidence type="ECO:0000313" key="4">
    <source>
        <dbReference type="Proteomes" id="UP001595867"/>
    </source>
</evidence>
<proteinExistence type="predicted"/>
<dbReference type="CDD" id="cd04301">
    <property type="entry name" value="NAT_SF"/>
    <property type="match status" value="1"/>
</dbReference>
<dbReference type="Proteomes" id="UP001595867">
    <property type="component" value="Unassembled WGS sequence"/>
</dbReference>
<dbReference type="InterPro" id="IPR000182">
    <property type="entry name" value="GNAT_dom"/>
</dbReference>
<dbReference type="PROSITE" id="PS51186">
    <property type="entry name" value="GNAT"/>
    <property type="match status" value="1"/>
</dbReference>
<keyword evidence="3" id="KW-0012">Acyltransferase</keyword>
<reference evidence="4" key="1">
    <citation type="journal article" date="2019" name="Int. J. Syst. Evol. Microbiol.">
        <title>The Global Catalogue of Microorganisms (GCM) 10K type strain sequencing project: providing services to taxonomists for standard genome sequencing and annotation.</title>
        <authorList>
            <consortium name="The Broad Institute Genomics Platform"/>
            <consortium name="The Broad Institute Genome Sequencing Center for Infectious Disease"/>
            <person name="Wu L."/>
            <person name="Ma J."/>
        </authorList>
    </citation>
    <scope>NUCLEOTIDE SEQUENCE [LARGE SCALE GENOMIC DNA]</scope>
    <source>
        <strain evidence="4">TBRC 5832</strain>
    </source>
</reference>
<feature type="domain" description="N-acetyltransferase" evidence="2">
    <location>
        <begin position="172"/>
        <end position="323"/>
    </location>
</feature>
<dbReference type="RefSeq" id="WP_378072738.1">
    <property type="nucleotide sequence ID" value="NZ_JBHSBL010000029.1"/>
</dbReference>
<evidence type="ECO:0000313" key="3">
    <source>
        <dbReference type="EMBL" id="MFC4071861.1"/>
    </source>
</evidence>
<dbReference type="SUPFAM" id="SSF55729">
    <property type="entry name" value="Acyl-CoA N-acyltransferases (Nat)"/>
    <property type="match status" value="1"/>
</dbReference>
<evidence type="ECO:0000256" key="1">
    <source>
        <dbReference type="SAM" id="MobiDB-lite"/>
    </source>
</evidence>
<dbReference type="InterPro" id="IPR016181">
    <property type="entry name" value="Acyl_CoA_acyltransferase"/>
</dbReference>
<dbReference type="EMBL" id="JBHSBL010000029">
    <property type="protein sequence ID" value="MFC4071861.1"/>
    <property type="molecule type" value="Genomic_DNA"/>
</dbReference>
<comment type="caution">
    <text evidence="3">The sequence shown here is derived from an EMBL/GenBank/DDBJ whole genome shotgun (WGS) entry which is preliminary data.</text>
</comment>
<dbReference type="Pfam" id="PF00583">
    <property type="entry name" value="Acetyltransf_1"/>
    <property type="match status" value="1"/>
</dbReference>
<keyword evidence="4" id="KW-1185">Reference proteome</keyword>
<name>A0ABV8J8L2_9ACTN</name>
<keyword evidence="3" id="KW-0808">Transferase</keyword>
<sequence>MTSAANGATTGVHRRFETGPLADGEMPRWVDALVALTIGGAAEEPTDPEYVRTTVQDRVAAEGGCRAATLVHEAARPVVSARLVECRHPLTLRTDLRIEDLAAFTGPLPPSDVVAVMSRLLDALPGSWPVRAELPVRGPAAAWAASLAGAGFVPEVLTVRRATADVPPAGGCRVRPATPADAPFVQDCLARAIHNGLAGEPPAVDVDEWARRRFADPFHSGATCIIAERRGRRLGHVYATVGPDRYRRIRLANIHDVYVVPEAKRQGVAHALTAALADHLSRSGVPMMEGEVIMRGDPQQALRAGLAAVGWREDRIRWVRPAPL</sequence>
<protein>
    <submittedName>
        <fullName evidence="3">GNAT family N-acetyltransferase</fullName>
        <ecNumber evidence="3">2.3.-.-</ecNumber>
    </submittedName>
</protein>
<gene>
    <name evidence="3" type="ORF">ACFO0C_43570</name>
</gene>